<feature type="transmembrane region" description="Helical" evidence="4">
    <location>
        <begin position="274"/>
        <end position="290"/>
    </location>
</feature>
<evidence type="ECO:0000313" key="7">
    <source>
        <dbReference type="Proteomes" id="UP000468327"/>
    </source>
</evidence>
<feature type="domain" description="HTH luxR-type" evidence="5">
    <location>
        <begin position="415"/>
        <end position="480"/>
    </location>
</feature>
<evidence type="ECO:0000256" key="4">
    <source>
        <dbReference type="SAM" id="Phobius"/>
    </source>
</evidence>
<name>A0A6N8IEI7_9ACTN</name>
<evidence type="ECO:0000256" key="3">
    <source>
        <dbReference type="ARBA" id="ARBA00023163"/>
    </source>
</evidence>
<keyword evidence="7" id="KW-1185">Reference proteome</keyword>
<dbReference type="EMBL" id="WPOC01000003">
    <property type="protein sequence ID" value="MVN14329.1"/>
    <property type="molecule type" value="Genomic_DNA"/>
</dbReference>
<feature type="transmembrane region" description="Helical" evidence="4">
    <location>
        <begin position="87"/>
        <end position="108"/>
    </location>
</feature>
<dbReference type="InterPro" id="IPR036388">
    <property type="entry name" value="WH-like_DNA-bd_sf"/>
</dbReference>
<keyword evidence="4" id="KW-0812">Transmembrane</keyword>
<evidence type="ECO:0000256" key="1">
    <source>
        <dbReference type="ARBA" id="ARBA00023015"/>
    </source>
</evidence>
<feature type="transmembrane region" description="Helical" evidence="4">
    <location>
        <begin position="114"/>
        <end position="135"/>
    </location>
</feature>
<gene>
    <name evidence="6" type="ORF">GO738_03005</name>
</gene>
<proteinExistence type="predicted"/>
<dbReference type="Gene3D" id="1.10.10.10">
    <property type="entry name" value="Winged helix-like DNA-binding domain superfamily/Winged helix DNA-binding domain"/>
    <property type="match status" value="1"/>
</dbReference>
<dbReference type="GO" id="GO:0003677">
    <property type="term" value="F:DNA binding"/>
    <property type="evidence" value="ECO:0007669"/>
    <property type="project" value="UniProtKB-KW"/>
</dbReference>
<sequence length="491" mass="53354">MENSIKPSYEQGERGSSAVLVSISIGFSLFWMLFFTALLYDPFANAGLPNNALALPLPIAMCVGFAAADVLIFKMCDFFAGERGHKVLWAIVSCYAIIPGIVLFTQAIRGAIVPMPFAFAAWLVIGVGLGCLLALWSELLVSFVKGFASKAIAFSACIGALLYFAMSSLPTLVGICFLCVASPMSLALLRLLEKESPAAPFVPRVECTRRHQLTKPIDALNTLYSAVFGLAIFMLSRSEPSLPLYGGIALAIAAGALFMVPFFSKNTDKMMHGMVQKILFPILVIGLMPLPFVDGILQVLCMLVILMGYICLTLVNLDSLYCLVKKYKVTSFYLVGRGHSPILVGVSLGYLIGYMAAFTNVVGDMSLAFASLALVVLMSVFVTTIDFDPDHLREEHEDAGHPHADKGRWKTKCAAIAEAHDLSAREIEVFNLLAKGRGTTYIQDKLYISPHTVKSHTYKIYRKLGVNSREELLTLVENAPIGDSGDSAETT</sequence>
<dbReference type="Pfam" id="PF00196">
    <property type="entry name" value="GerE"/>
    <property type="match status" value="1"/>
</dbReference>
<evidence type="ECO:0000259" key="5">
    <source>
        <dbReference type="PROSITE" id="PS50043"/>
    </source>
</evidence>
<keyword evidence="4" id="KW-0472">Membrane</keyword>
<comment type="caution">
    <text evidence="6">The sequence shown here is derived from an EMBL/GenBank/DDBJ whole genome shotgun (WGS) entry which is preliminary data.</text>
</comment>
<reference evidence="6 7" key="1">
    <citation type="submission" date="2019-11" db="EMBL/GenBank/DDBJ databases">
        <title>Whole genome shotgun sequencing (WGS) data from Adlercreutzia equolifaciens ResAG-91, Eggerthella lenta MRI-F36, MRI-F37, MRI-F40, ResAG-49, ResAG-88, ResAG-121, ResAG-145, and Gordonibacter sp. ResAG-5, ResAG-26, ResAG-43, ResAG-50, ResAG-59.</title>
        <authorList>
            <person name="Stoll D.A."/>
            <person name="Danylec N."/>
            <person name="Franz C.M.A.P."/>
            <person name="Huch M."/>
        </authorList>
    </citation>
    <scope>NUCLEOTIDE SEQUENCE [LARGE SCALE GENOMIC DNA]</scope>
    <source>
        <strain evidence="6 7">ResAG-59</strain>
    </source>
</reference>
<feature type="transmembrane region" description="Helical" evidence="4">
    <location>
        <begin position="367"/>
        <end position="387"/>
    </location>
</feature>
<organism evidence="6 7">
    <name type="scientific">Gordonibacter urolithinfaciens</name>
    <dbReference type="NCBI Taxonomy" id="1335613"/>
    <lineage>
        <taxon>Bacteria</taxon>
        <taxon>Bacillati</taxon>
        <taxon>Actinomycetota</taxon>
        <taxon>Coriobacteriia</taxon>
        <taxon>Eggerthellales</taxon>
        <taxon>Eggerthellaceae</taxon>
        <taxon>Gordonibacter</taxon>
    </lineage>
</organism>
<keyword evidence="3" id="KW-0804">Transcription</keyword>
<dbReference type="PROSITE" id="PS50043">
    <property type="entry name" value="HTH_LUXR_2"/>
    <property type="match status" value="1"/>
</dbReference>
<feature type="transmembrane region" description="Helical" evidence="4">
    <location>
        <begin position="219"/>
        <end position="236"/>
    </location>
</feature>
<keyword evidence="4" id="KW-1133">Transmembrane helix</keyword>
<accession>A0A6N8IEI7</accession>
<feature type="transmembrane region" description="Helical" evidence="4">
    <location>
        <begin position="296"/>
        <end position="321"/>
    </location>
</feature>
<dbReference type="PANTHER" id="PTHR44688">
    <property type="entry name" value="DNA-BINDING TRANSCRIPTIONAL ACTIVATOR DEVR_DOSR"/>
    <property type="match status" value="1"/>
</dbReference>
<dbReference type="PRINTS" id="PR00038">
    <property type="entry name" value="HTHLUXR"/>
</dbReference>
<keyword evidence="1" id="KW-0805">Transcription regulation</keyword>
<dbReference type="Proteomes" id="UP000468327">
    <property type="component" value="Unassembled WGS sequence"/>
</dbReference>
<feature type="transmembrane region" description="Helical" evidence="4">
    <location>
        <begin position="342"/>
        <end position="361"/>
    </location>
</feature>
<feature type="transmembrane region" description="Helical" evidence="4">
    <location>
        <begin position="172"/>
        <end position="192"/>
    </location>
</feature>
<dbReference type="SUPFAM" id="SSF46894">
    <property type="entry name" value="C-terminal effector domain of the bipartite response regulators"/>
    <property type="match status" value="1"/>
</dbReference>
<dbReference type="SMART" id="SM00421">
    <property type="entry name" value="HTH_LUXR"/>
    <property type="match status" value="1"/>
</dbReference>
<feature type="transmembrane region" description="Helical" evidence="4">
    <location>
        <begin position="242"/>
        <end position="262"/>
    </location>
</feature>
<keyword evidence="2" id="KW-0238">DNA-binding</keyword>
<feature type="transmembrane region" description="Helical" evidence="4">
    <location>
        <begin position="52"/>
        <end position="75"/>
    </location>
</feature>
<feature type="transmembrane region" description="Helical" evidence="4">
    <location>
        <begin position="20"/>
        <end position="40"/>
    </location>
</feature>
<dbReference type="GO" id="GO:0006355">
    <property type="term" value="P:regulation of DNA-templated transcription"/>
    <property type="evidence" value="ECO:0007669"/>
    <property type="project" value="InterPro"/>
</dbReference>
<feature type="transmembrane region" description="Helical" evidence="4">
    <location>
        <begin position="147"/>
        <end position="166"/>
    </location>
</feature>
<evidence type="ECO:0000313" key="6">
    <source>
        <dbReference type="EMBL" id="MVN14329.1"/>
    </source>
</evidence>
<protein>
    <recommendedName>
        <fullName evidence="5">HTH luxR-type domain-containing protein</fullName>
    </recommendedName>
</protein>
<dbReference type="InterPro" id="IPR000792">
    <property type="entry name" value="Tscrpt_reg_LuxR_C"/>
</dbReference>
<evidence type="ECO:0000256" key="2">
    <source>
        <dbReference type="ARBA" id="ARBA00023125"/>
    </source>
</evidence>
<dbReference type="AlphaFoldDB" id="A0A6N8IEI7"/>
<dbReference type="InterPro" id="IPR016032">
    <property type="entry name" value="Sig_transdc_resp-reg_C-effctor"/>
</dbReference>
<dbReference type="CDD" id="cd06170">
    <property type="entry name" value="LuxR_C_like"/>
    <property type="match status" value="1"/>
</dbReference>
<dbReference type="PANTHER" id="PTHR44688:SF16">
    <property type="entry name" value="DNA-BINDING TRANSCRIPTIONAL ACTIVATOR DEVR_DOSR"/>
    <property type="match status" value="1"/>
</dbReference>